<keyword evidence="5" id="KW-0067">ATP-binding</keyword>
<evidence type="ECO:0000256" key="5">
    <source>
        <dbReference type="ARBA" id="ARBA00022840"/>
    </source>
</evidence>
<organism evidence="7 8">
    <name type="scientific">Methylobacterium gregans</name>
    <dbReference type="NCBI Taxonomy" id="374424"/>
    <lineage>
        <taxon>Bacteria</taxon>
        <taxon>Pseudomonadati</taxon>
        <taxon>Pseudomonadota</taxon>
        <taxon>Alphaproteobacteria</taxon>
        <taxon>Hyphomicrobiales</taxon>
        <taxon>Methylobacteriaceae</taxon>
        <taxon>Methylobacterium</taxon>
    </lineage>
</organism>
<comment type="caution">
    <text evidence="7">The sequence shown here is derived from an EMBL/GenBank/DDBJ whole genome shotgun (WGS) entry which is preliminary data.</text>
</comment>
<keyword evidence="2" id="KW-0547">Nucleotide-binding</keyword>
<dbReference type="SMART" id="SM00382">
    <property type="entry name" value="AAA"/>
    <property type="match status" value="1"/>
</dbReference>
<accession>A0AA37HS01</accession>
<evidence type="ECO:0000256" key="3">
    <source>
        <dbReference type="ARBA" id="ARBA00022801"/>
    </source>
</evidence>
<dbReference type="GO" id="GO:0005524">
    <property type="term" value="F:ATP binding"/>
    <property type="evidence" value="ECO:0007669"/>
    <property type="project" value="UniProtKB-KW"/>
</dbReference>
<dbReference type="InterPro" id="IPR003593">
    <property type="entry name" value="AAA+_ATPase"/>
</dbReference>
<dbReference type="EMBL" id="BPQM01000122">
    <property type="protein sequence ID" value="GJD80967.1"/>
    <property type="molecule type" value="Genomic_DNA"/>
</dbReference>
<dbReference type="Proteomes" id="UP001055108">
    <property type="component" value="Unassembled WGS sequence"/>
</dbReference>
<evidence type="ECO:0000313" key="8">
    <source>
        <dbReference type="Proteomes" id="UP001055108"/>
    </source>
</evidence>
<dbReference type="AlphaFoldDB" id="A0AA37HS01"/>
<dbReference type="InterPro" id="IPR050534">
    <property type="entry name" value="Coronavir_polyprotein_1ab"/>
</dbReference>
<dbReference type="InterPro" id="IPR027417">
    <property type="entry name" value="P-loop_NTPase"/>
</dbReference>
<dbReference type="PANTHER" id="PTHR43788">
    <property type="entry name" value="DNA2/NAM7 HELICASE FAMILY MEMBER"/>
    <property type="match status" value="1"/>
</dbReference>
<dbReference type="InterPro" id="IPR047187">
    <property type="entry name" value="SF1_C_Upf1"/>
</dbReference>
<dbReference type="CDD" id="cd18808">
    <property type="entry name" value="SF1_C_Upf1"/>
    <property type="match status" value="1"/>
</dbReference>
<gene>
    <name evidence="7" type="primary">recD2_4</name>
    <name evidence="7" type="ORF">NBEOAGPD_4212</name>
</gene>
<evidence type="ECO:0000256" key="2">
    <source>
        <dbReference type="ARBA" id="ARBA00022741"/>
    </source>
</evidence>
<comment type="similarity">
    <text evidence="1">Belongs to the DNA2/NAM7 helicase family.</text>
</comment>
<evidence type="ECO:0000313" key="7">
    <source>
        <dbReference type="EMBL" id="GJD80967.1"/>
    </source>
</evidence>
<keyword evidence="8" id="KW-1185">Reference proteome</keyword>
<dbReference type="RefSeq" id="WP_238306051.1">
    <property type="nucleotide sequence ID" value="NZ_BPQM01000122.1"/>
</dbReference>
<protein>
    <submittedName>
        <fullName evidence="7">ATP-dependent RecD-like DNA helicase</fullName>
    </submittedName>
</protein>
<keyword evidence="3" id="KW-0378">Hydrolase</keyword>
<evidence type="ECO:0000256" key="4">
    <source>
        <dbReference type="ARBA" id="ARBA00022806"/>
    </source>
</evidence>
<dbReference type="InterPro" id="IPR041677">
    <property type="entry name" value="DNA2/NAM7_AAA_11"/>
</dbReference>
<name>A0AA37HS01_9HYPH</name>
<keyword evidence="4 7" id="KW-0347">Helicase</keyword>
<dbReference type="Pfam" id="PF13087">
    <property type="entry name" value="AAA_12"/>
    <property type="match status" value="1"/>
</dbReference>
<sequence>MWDGRIVSRAIELERDVARDAIPFKVLSIAPIGGLLQVQIEPVRDRHNRPLDESLEGARAWWPATPPGSADCLAVDSETSTITLRFVRGPAPAVGTVLMLYEPDFYEALAGLWTQPDLQRRANERMTSKPGMFTPSKGGKVTKGVRLRRAQADALQLADQSIGLLHGPPGTGKTTTVGRLVATQLALHSASILIIATTNTAVDQALIAVDDALVAAGMTKTRTRCKRIGSRVEAKRYKGREHLLPVSDVVLFDKLVATEGREPEKKDIVAWAVWKQEVDGLRAKLKVRVEEIVTTNKVVAITATAATFWFEALRAKDFDIIIVDEASQMGGASALMLSLLGRKVLFAGDPQQLAAVVRSPHPDPRKYLGTTAFAIFRAAPTVFLNEQSRMINEISEVISKVFYGGKLIVAKDAEMDPDWRAHRRLPVIRGERQKPLRVDLVSTDSTWSQKYRGPIRYDSADKIVSIIRDLTDFDVELEDIVVLTPFRAQKTLLRYMLKANNMRGISVSTVHRAQGSERKVVIFDPVDGSGTFLRGSEGDRLINVAVSRAKSQAILLLSKRDRENSTLDRIARMAGAPGYEQIKVASYSAPCISAFVKRSDFPACLQKLTIRIADIVGTVVAIEKGGTQIILETLSDQQRRKFSVAHLVKMASAAA</sequence>
<dbReference type="SUPFAM" id="SSF52540">
    <property type="entry name" value="P-loop containing nucleoside triphosphate hydrolases"/>
    <property type="match status" value="1"/>
</dbReference>
<evidence type="ECO:0000259" key="6">
    <source>
        <dbReference type="SMART" id="SM00382"/>
    </source>
</evidence>
<feature type="domain" description="AAA+ ATPase" evidence="6">
    <location>
        <begin position="159"/>
        <end position="372"/>
    </location>
</feature>
<dbReference type="Pfam" id="PF13086">
    <property type="entry name" value="AAA_11"/>
    <property type="match status" value="2"/>
</dbReference>
<reference evidence="7" key="2">
    <citation type="submission" date="2021-08" db="EMBL/GenBank/DDBJ databases">
        <authorList>
            <person name="Tani A."/>
            <person name="Ola A."/>
            <person name="Ogura Y."/>
            <person name="Katsura K."/>
            <person name="Hayashi T."/>
        </authorList>
    </citation>
    <scope>NUCLEOTIDE SEQUENCE</scope>
    <source>
        <strain evidence="7">NBRC 103626</strain>
    </source>
</reference>
<evidence type="ECO:0000256" key="1">
    <source>
        <dbReference type="ARBA" id="ARBA00007913"/>
    </source>
</evidence>
<dbReference type="GO" id="GO:0043139">
    <property type="term" value="F:5'-3' DNA helicase activity"/>
    <property type="evidence" value="ECO:0007669"/>
    <property type="project" value="TreeGrafter"/>
</dbReference>
<dbReference type="Gene3D" id="3.40.50.300">
    <property type="entry name" value="P-loop containing nucleotide triphosphate hydrolases"/>
    <property type="match status" value="2"/>
</dbReference>
<proteinExistence type="inferred from homology"/>
<dbReference type="PANTHER" id="PTHR43788:SF8">
    <property type="entry name" value="DNA-BINDING PROTEIN SMUBP-2"/>
    <property type="match status" value="1"/>
</dbReference>
<dbReference type="GO" id="GO:0016787">
    <property type="term" value="F:hydrolase activity"/>
    <property type="evidence" value="ECO:0007669"/>
    <property type="project" value="UniProtKB-KW"/>
</dbReference>
<reference evidence="7" key="1">
    <citation type="journal article" date="2016" name="Front. Microbiol.">
        <title>Genome Sequence of the Piezophilic, Mesophilic Sulfate-Reducing Bacterium Desulfovibrio indicus J2T.</title>
        <authorList>
            <person name="Cao J."/>
            <person name="Maignien L."/>
            <person name="Shao Z."/>
            <person name="Alain K."/>
            <person name="Jebbar M."/>
        </authorList>
    </citation>
    <scope>NUCLEOTIDE SEQUENCE</scope>
    <source>
        <strain evidence="7">NBRC 103626</strain>
    </source>
</reference>
<dbReference type="InterPro" id="IPR041679">
    <property type="entry name" value="DNA2/NAM7-like_C"/>
</dbReference>